<dbReference type="Pfam" id="PF17075">
    <property type="entry name" value="RRT14"/>
    <property type="match status" value="1"/>
</dbReference>
<dbReference type="Pfam" id="PF23798">
    <property type="entry name" value="Beta-prop_SPT8"/>
    <property type="match status" value="1"/>
</dbReference>
<keyword evidence="11" id="KW-0809">Transit peptide</keyword>
<comment type="subcellular location">
    <subcellularLocation>
        <location evidence="3">Mitochondrion inner membrane</location>
        <topology evidence="3">Peripheral membrane protein</topology>
        <orientation evidence="3">Matrix side</orientation>
    </subcellularLocation>
    <subcellularLocation>
        <location evidence="4 24">Nucleus</location>
        <location evidence="4 24">Nucleolus</location>
    </subcellularLocation>
    <subcellularLocation>
        <location evidence="2">Peroxisome</location>
    </subcellularLocation>
</comment>
<evidence type="ECO:0000256" key="9">
    <source>
        <dbReference type="ARBA" id="ARBA00022792"/>
    </source>
</evidence>
<dbReference type="SUPFAM" id="SSF50978">
    <property type="entry name" value="WD40 repeat-like"/>
    <property type="match status" value="1"/>
</dbReference>
<evidence type="ECO:0000256" key="25">
    <source>
        <dbReference type="SAM" id="MobiDB-lite"/>
    </source>
</evidence>
<keyword evidence="15" id="KW-0472">Membrane</keyword>
<evidence type="ECO:0000256" key="21">
    <source>
        <dbReference type="ARBA" id="ARBA00053195"/>
    </source>
</evidence>
<feature type="region of interest" description="Disordered" evidence="25">
    <location>
        <begin position="1012"/>
        <end position="1056"/>
    </location>
</feature>
<comment type="similarity">
    <text evidence="5">Belongs to the carnitine/choline acetyltransferase family.</text>
</comment>
<feature type="active site" description="Proton acceptor" evidence="22">
    <location>
        <position position="587"/>
    </location>
</feature>
<evidence type="ECO:0000259" key="27">
    <source>
        <dbReference type="Pfam" id="PF23798"/>
    </source>
</evidence>
<evidence type="ECO:0000256" key="10">
    <source>
        <dbReference type="ARBA" id="ARBA00022832"/>
    </source>
</evidence>
<dbReference type="PROSITE" id="PS00439">
    <property type="entry name" value="ACYLTRANSF_C_1"/>
    <property type="match status" value="1"/>
</dbReference>
<dbReference type="InterPro" id="IPR000542">
    <property type="entry name" value="Carn_acyl_trans"/>
</dbReference>
<dbReference type="EMBL" id="PUHW01000029">
    <property type="protein sequence ID" value="KAG0690506.1"/>
    <property type="molecule type" value="Genomic_DNA"/>
</dbReference>
<keyword evidence="16" id="KW-0576">Peroxisome</keyword>
<evidence type="ECO:0000313" key="28">
    <source>
        <dbReference type="EMBL" id="KAG0690506.1"/>
    </source>
</evidence>
<comment type="function">
    <text evidence="1 24">Involved in ribosome biogenesis, probably through modulation of rDNA transcription.</text>
</comment>
<dbReference type="InterPro" id="IPR001680">
    <property type="entry name" value="WD40_rpt"/>
</dbReference>
<feature type="domain" description="Transcription factor spt8 beta-propeller" evidence="27">
    <location>
        <begin position="16"/>
        <end position="271"/>
    </location>
</feature>
<evidence type="ECO:0000256" key="1">
    <source>
        <dbReference type="ARBA" id="ARBA00002711"/>
    </source>
</evidence>
<dbReference type="SUPFAM" id="SSF52777">
    <property type="entry name" value="CoA-dependent acyltransferases"/>
    <property type="match status" value="2"/>
</dbReference>
<reference evidence="28" key="1">
    <citation type="submission" date="2020-11" db="EMBL/GenBank/DDBJ databases">
        <title>Kefir isolates.</title>
        <authorList>
            <person name="Marcisauskas S."/>
            <person name="Kim Y."/>
            <person name="Blasche S."/>
        </authorList>
    </citation>
    <scope>NUCLEOTIDE SEQUENCE</scope>
    <source>
        <strain evidence="28">Olga-1</strain>
    </source>
</reference>
<feature type="region of interest" description="Disordered" evidence="25">
    <location>
        <begin position="247"/>
        <end position="286"/>
    </location>
</feature>
<dbReference type="Gene3D" id="3.30.559.70">
    <property type="entry name" value="Choline/Carnitine o-acyltransferase, domain 2"/>
    <property type="match status" value="1"/>
</dbReference>
<feature type="repeat" description="WD" evidence="23">
    <location>
        <begin position="182"/>
        <end position="220"/>
    </location>
</feature>
<dbReference type="PROSITE" id="PS50082">
    <property type="entry name" value="WD_REPEATS_2"/>
    <property type="match status" value="1"/>
</dbReference>
<dbReference type="InterPro" id="IPR015943">
    <property type="entry name" value="WD40/YVTN_repeat-like_dom_sf"/>
</dbReference>
<evidence type="ECO:0000256" key="19">
    <source>
        <dbReference type="ARBA" id="ARBA00023315"/>
    </source>
</evidence>
<dbReference type="Gene3D" id="2.130.10.10">
    <property type="entry name" value="YVTN repeat-like/Quinoprotein amine dehydrogenase"/>
    <property type="match status" value="1"/>
</dbReference>
<evidence type="ECO:0000256" key="17">
    <source>
        <dbReference type="ARBA" id="ARBA00023163"/>
    </source>
</evidence>
<dbReference type="GO" id="GO:0005730">
    <property type="term" value="C:nucleolus"/>
    <property type="evidence" value="ECO:0007669"/>
    <property type="project" value="UniProtKB-SubCell"/>
</dbReference>
<dbReference type="InterPro" id="IPR023213">
    <property type="entry name" value="CAT-like_dom_sf"/>
</dbReference>
<evidence type="ECO:0000256" key="4">
    <source>
        <dbReference type="ARBA" id="ARBA00004604"/>
    </source>
</evidence>
<dbReference type="GO" id="GO:0005743">
    <property type="term" value="C:mitochondrial inner membrane"/>
    <property type="evidence" value="ECO:0007669"/>
    <property type="project" value="UniProtKB-SubCell"/>
</dbReference>
<dbReference type="SMART" id="SM00320">
    <property type="entry name" value="WD40"/>
    <property type="match status" value="3"/>
</dbReference>
<evidence type="ECO:0000256" key="5">
    <source>
        <dbReference type="ARBA" id="ARBA00005232"/>
    </source>
</evidence>
<evidence type="ECO:0000256" key="16">
    <source>
        <dbReference type="ARBA" id="ARBA00023140"/>
    </source>
</evidence>
<dbReference type="FunFam" id="3.30.559.70:FF:000007">
    <property type="entry name" value="Carnitine O-acetyltransferase, mitochondrial"/>
    <property type="match status" value="1"/>
</dbReference>
<dbReference type="GO" id="GO:0006631">
    <property type="term" value="P:fatty acid metabolic process"/>
    <property type="evidence" value="ECO:0007669"/>
    <property type="project" value="UniProtKB-KW"/>
</dbReference>
<evidence type="ECO:0000256" key="23">
    <source>
        <dbReference type="PROSITE-ProRule" id="PRU00221"/>
    </source>
</evidence>
<dbReference type="PROSITE" id="PS00440">
    <property type="entry name" value="ACYLTRANSF_C_2"/>
    <property type="match status" value="1"/>
</dbReference>
<keyword evidence="19" id="KW-0012">Acyltransferase</keyword>
<dbReference type="AlphaFoldDB" id="A0A9P6WP40"/>
<keyword evidence="23" id="KW-0853">WD repeat</keyword>
<evidence type="ECO:0000259" key="26">
    <source>
        <dbReference type="Pfam" id="PF00755"/>
    </source>
</evidence>
<dbReference type="InterPro" id="IPR031404">
    <property type="entry name" value="Rrt14"/>
</dbReference>
<keyword evidence="17 24" id="KW-0804">Transcription</keyword>
<evidence type="ECO:0000256" key="18">
    <source>
        <dbReference type="ARBA" id="ARBA00023242"/>
    </source>
</evidence>
<comment type="caution">
    <text evidence="28">The sequence shown here is derived from an EMBL/GenBank/DDBJ whole genome shotgun (WGS) entry which is preliminary data.</text>
</comment>
<dbReference type="PANTHER" id="PTHR22589:SF103">
    <property type="entry name" value="CARNITINE O-ACETYL-TRANSFERASE, ISOFORM A-RELATED"/>
    <property type="match status" value="1"/>
</dbReference>
<accession>A0A9P6WP40</accession>
<dbReference type="GO" id="GO:0004092">
    <property type="term" value="F:carnitine O-acetyltransferase activity"/>
    <property type="evidence" value="ECO:0007669"/>
    <property type="project" value="UniProtKB-EC"/>
</dbReference>
<proteinExistence type="inferred from homology"/>
<dbReference type="InterPro" id="IPR039551">
    <property type="entry name" value="Cho/carn_acyl_trans"/>
</dbReference>
<evidence type="ECO:0000256" key="14">
    <source>
        <dbReference type="ARBA" id="ARBA00023128"/>
    </source>
</evidence>
<dbReference type="PANTHER" id="PTHR22589">
    <property type="entry name" value="CARNITINE O-ACYLTRANSFERASE"/>
    <property type="match status" value="1"/>
</dbReference>
<comment type="function">
    <text evidence="21">Carnitine acetylase is specific for short chain fatty acids. Carnitine acetylase seems to affect the flux through the pyruvate dehydrogenase complex. It may be involved as well in the transport of acetyl-CoA into mitochondria.</text>
</comment>
<dbReference type="InterPro" id="IPR057544">
    <property type="entry name" value="Beta-prop_SPT8"/>
</dbReference>
<keyword evidence="7" id="KW-0813">Transport</keyword>
<keyword evidence="8" id="KW-0808">Transferase</keyword>
<keyword evidence="14" id="KW-0496">Mitochondrion</keyword>
<sequence length="1056" mass="121692">MDRKSLIKSSIDKEIYEINPIVAIPYASSVYSISLTKGPKWLFTGGEDGIIRKYDFFHSVEGKSLLTVSQRHQLIDSILFNGMICSYWENEIPFYKSEINSTTSASSSSTTTTTADSSAFFEPKLSPVYSLCSDLNGFWLLSGLQNGSITLQSIRSSEGSIQWYFKNSFDKSVSIENRKYFHSNTVSCLITNSDQTNFLSGSWDRKILKWDLNTGKNINIFDKSTGQISSLQYRPIIGTDLNWQPIEDDELSAGDNNNNEEEDDDDDMDSNSSSGQLYKFQDNLPSLPVPKLNDTLKLYKESIKPLYPNGENDSEFIKYSKIIDDFGNSNDGLQLQSKLENFSIDKRNWLSTFWDNYAYLDYRDPVSPFVSYFFSHKDLNNLIGKNQIIKSTVLTLKVLEFMKYIETETLEPELIKNSPFCMESFKWMFNNCRIPGKSSDYNLKFNFKENRFMIVISNGYIYKLQTHNLKTDEILNFNEIFNGLNEILLNSIKRGKSINPIGILTSSNRDIWYSNFEKLKKISIINEINLNEIFKSSFVLCLDDNLPNTIESKSKNCWFGNGFNRWFDKPLQFFVSKNGSSGFLGEHSKMDGTPTLRLNNWLVEEISNYKLNFNENSKKIPKIKELNFEINNEISNSIKNEINNFNKTVNSLDIKTWQYFGLGKDDIKTFKCSPDSFVQMLIQLAYYKYTGTLRPTYESASTRKYFKGRTETNRSVSVEALKFVKDWENVNISIDEKLKSFRDAIKSHGNYIKLASSGMGVDRHLFGLKQMIDKSTNENSDLIDNFFNNPIFNYSQYWYLSTSQLSSENFNGYGWAPVVPEGFGLAYMINKNWLHINITNYKENPFGLKVDELAYFLTLISDKKLLKNKENGNKEHVASKILEVNSKLGNFQKTKDGLKKFKKKERKIRNKEMKKIEKINEKIIRQSKINNGNDEIINEIVNNKINNLKKIDLASKDEDLIDLQNDIINLTNIENTKTKIKDLKNKRLLEKKRIQEEEYLFGKNISKGSVQVKGLTPGLAQPGNDDDSDEEDDEENYDNSNGGELAGFKDDFDEFN</sequence>
<evidence type="ECO:0000256" key="8">
    <source>
        <dbReference type="ARBA" id="ARBA00022679"/>
    </source>
</evidence>
<keyword evidence="10" id="KW-0276">Fatty acid metabolism</keyword>
<feature type="compositionally biased region" description="Acidic residues" evidence="25">
    <location>
        <begin position="1024"/>
        <end position="1037"/>
    </location>
</feature>
<evidence type="ECO:0000256" key="22">
    <source>
        <dbReference type="PIRSR" id="PIRSR600542-1"/>
    </source>
</evidence>
<organism evidence="28 29">
    <name type="scientific">Pichia californica</name>
    <dbReference type="NCBI Taxonomy" id="460514"/>
    <lineage>
        <taxon>Eukaryota</taxon>
        <taxon>Fungi</taxon>
        <taxon>Dikarya</taxon>
        <taxon>Ascomycota</taxon>
        <taxon>Saccharomycotina</taxon>
        <taxon>Pichiomycetes</taxon>
        <taxon>Pichiales</taxon>
        <taxon>Pichiaceae</taxon>
        <taxon>Pichia</taxon>
    </lineage>
</organism>
<evidence type="ECO:0000256" key="20">
    <source>
        <dbReference type="ARBA" id="ARBA00052702"/>
    </source>
</evidence>
<name>A0A9P6WP40_9ASCO</name>
<protein>
    <recommendedName>
        <fullName evidence="24">Regulator of rDNA transcription 14</fullName>
    </recommendedName>
</protein>
<evidence type="ECO:0000256" key="13">
    <source>
        <dbReference type="ARBA" id="ARBA00023098"/>
    </source>
</evidence>
<keyword evidence="9" id="KW-0999">Mitochondrion inner membrane</keyword>
<dbReference type="Proteomes" id="UP000697127">
    <property type="component" value="Unassembled WGS sequence"/>
</dbReference>
<gene>
    <name evidence="28" type="primary">CAT2</name>
    <name evidence="24" type="synonym">RRT14</name>
    <name evidence="28" type="ORF">C6P40_002598</name>
</gene>
<feature type="compositionally biased region" description="Acidic residues" evidence="25">
    <location>
        <begin position="247"/>
        <end position="269"/>
    </location>
</feature>
<keyword evidence="29" id="KW-1185">Reference proteome</keyword>
<evidence type="ECO:0000256" key="12">
    <source>
        <dbReference type="ARBA" id="ARBA00023015"/>
    </source>
</evidence>
<comment type="similarity">
    <text evidence="6 24">Belongs to the RRT14 family.</text>
</comment>
<evidence type="ECO:0000256" key="6">
    <source>
        <dbReference type="ARBA" id="ARBA00007142"/>
    </source>
</evidence>
<keyword evidence="12 24" id="KW-0805">Transcription regulation</keyword>
<evidence type="ECO:0000256" key="11">
    <source>
        <dbReference type="ARBA" id="ARBA00022946"/>
    </source>
</evidence>
<dbReference type="InterPro" id="IPR042231">
    <property type="entry name" value="Cho/carn_acyl_trans_2"/>
</dbReference>
<feature type="domain" description="Choline/carnitine acyltransferase" evidence="26">
    <location>
        <begin position="287"/>
        <end position="844"/>
    </location>
</feature>
<keyword evidence="13" id="KW-0443">Lipid metabolism</keyword>
<keyword evidence="18 24" id="KW-0539">Nucleus</keyword>
<evidence type="ECO:0000256" key="15">
    <source>
        <dbReference type="ARBA" id="ARBA00023136"/>
    </source>
</evidence>
<dbReference type="Gene3D" id="3.30.559.10">
    <property type="entry name" value="Chloramphenicol acetyltransferase-like domain"/>
    <property type="match status" value="1"/>
</dbReference>
<evidence type="ECO:0000256" key="2">
    <source>
        <dbReference type="ARBA" id="ARBA00004275"/>
    </source>
</evidence>
<dbReference type="GO" id="GO:0005777">
    <property type="term" value="C:peroxisome"/>
    <property type="evidence" value="ECO:0007669"/>
    <property type="project" value="UniProtKB-SubCell"/>
</dbReference>
<comment type="catalytic activity">
    <reaction evidence="20">
        <text>(R)-carnitine + acetyl-CoA = O-acetyl-(R)-carnitine + CoA</text>
        <dbReference type="Rhea" id="RHEA:21136"/>
        <dbReference type="ChEBI" id="CHEBI:16347"/>
        <dbReference type="ChEBI" id="CHEBI:57287"/>
        <dbReference type="ChEBI" id="CHEBI:57288"/>
        <dbReference type="ChEBI" id="CHEBI:57589"/>
        <dbReference type="EC" id="2.3.1.7"/>
    </reaction>
</comment>
<dbReference type="InterPro" id="IPR036322">
    <property type="entry name" value="WD40_repeat_dom_sf"/>
</dbReference>
<evidence type="ECO:0000256" key="24">
    <source>
        <dbReference type="RuleBase" id="RU362137"/>
    </source>
</evidence>
<dbReference type="GO" id="GO:0009437">
    <property type="term" value="P:carnitine metabolic process"/>
    <property type="evidence" value="ECO:0007669"/>
    <property type="project" value="TreeGrafter"/>
</dbReference>
<evidence type="ECO:0000313" key="29">
    <source>
        <dbReference type="Proteomes" id="UP000697127"/>
    </source>
</evidence>
<dbReference type="Pfam" id="PF00755">
    <property type="entry name" value="Carn_acyltransf"/>
    <property type="match status" value="1"/>
</dbReference>
<evidence type="ECO:0000256" key="7">
    <source>
        <dbReference type="ARBA" id="ARBA00022448"/>
    </source>
</evidence>
<evidence type="ECO:0000256" key="3">
    <source>
        <dbReference type="ARBA" id="ARBA00004443"/>
    </source>
</evidence>